<dbReference type="KEGG" id="pic:PICST_53352"/>
<dbReference type="InParanoid" id="A3GHW0"/>
<dbReference type="SUPFAM" id="SSF48350">
    <property type="entry name" value="GTPase activation domain, GAP"/>
    <property type="match status" value="1"/>
</dbReference>
<comment type="caution">
    <text evidence="3">The sequence shown here is derived from an EMBL/GenBank/DDBJ whole genome shotgun (WGS) entry which is preliminary data.</text>
</comment>
<dbReference type="GeneID" id="4851859"/>
<evidence type="ECO:0000256" key="1">
    <source>
        <dbReference type="SAM" id="MobiDB-lite"/>
    </source>
</evidence>
<evidence type="ECO:0000313" key="4">
    <source>
        <dbReference type="Proteomes" id="UP000002258"/>
    </source>
</evidence>
<dbReference type="InterPro" id="IPR000198">
    <property type="entry name" value="RhoGAP_dom"/>
</dbReference>
<dbReference type="HOGENOM" id="CLU_017277_0_0_1"/>
<protein>
    <recommendedName>
        <fullName evidence="2">Rho-GAP domain-containing protein</fullName>
    </recommendedName>
</protein>
<dbReference type="Pfam" id="PF13716">
    <property type="entry name" value="CRAL_TRIO_2"/>
    <property type="match status" value="1"/>
</dbReference>
<evidence type="ECO:0000259" key="2">
    <source>
        <dbReference type="PROSITE" id="PS50238"/>
    </source>
</evidence>
<dbReference type="eggNOG" id="KOG4406">
    <property type="taxonomic scope" value="Eukaryota"/>
</dbReference>
<accession>A3GHW0</accession>
<organism evidence="3 4">
    <name type="scientific">Scheffersomyces stipitis (strain ATCC 58785 / CBS 6054 / NBRC 10063 / NRRL Y-11545)</name>
    <name type="common">Yeast</name>
    <name type="synonym">Pichia stipitis</name>
    <dbReference type="NCBI Taxonomy" id="322104"/>
    <lineage>
        <taxon>Eukaryota</taxon>
        <taxon>Fungi</taxon>
        <taxon>Dikarya</taxon>
        <taxon>Ascomycota</taxon>
        <taxon>Saccharomycotina</taxon>
        <taxon>Pichiomycetes</taxon>
        <taxon>Debaryomycetaceae</taxon>
        <taxon>Scheffersomyces</taxon>
    </lineage>
</organism>
<keyword evidence="4" id="KW-1185">Reference proteome</keyword>
<dbReference type="RefSeq" id="XP_001386909.2">
    <property type="nucleotide sequence ID" value="XM_001386872.1"/>
</dbReference>
<dbReference type="SMART" id="SM00324">
    <property type="entry name" value="RhoGAP"/>
    <property type="match status" value="1"/>
</dbReference>
<proteinExistence type="predicted"/>
<dbReference type="Gene3D" id="1.10.555.10">
    <property type="entry name" value="Rho GTPase activation protein"/>
    <property type="match status" value="1"/>
</dbReference>
<dbReference type="AlphaFoldDB" id="A3GHW0"/>
<dbReference type="STRING" id="322104.A3GHW0"/>
<feature type="domain" description="Rho-GAP" evidence="2">
    <location>
        <begin position="186"/>
        <end position="372"/>
    </location>
</feature>
<dbReference type="InterPro" id="IPR008936">
    <property type="entry name" value="Rho_GTPase_activation_prot"/>
</dbReference>
<dbReference type="Pfam" id="PF00620">
    <property type="entry name" value="RhoGAP"/>
    <property type="match status" value="1"/>
</dbReference>
<dbReference type="OMA" id="LIWINDW"/>
<name>A3GHW0_PICST</name>
<dbReference type="GO" id="GO:0007165">
    <property type="term" value="P:signal transduction"/>
    <property type="evidence" value="ECO:0007669"/>
    <property type="project" value="InterPro"/>
</dbReference>
<dbReference type="InterPro" id="IPR001251">
    <property type="entry name" value="CRAL-TRIO_dom"/>
</dbReference>
<feature type="region of interest" description="Disordered" evidence="1">
    <location>
        <begin position="437"/>
        <end position="485"/>
    </location>
</feature>
<dbReference type="Proteomes" id="UP000002258">
    <property type="component" value="Chromosome 1"/>
</dbReference>
<gene>
    <name evidence="3" type="ORF">PICST_53352</name>
</gene>
<dbReference type="OrthoDB" id="410651at2759"/>
<reference evidence="3 4" key="1">
    <citation type="journal article" date="2007" name="Nat. Biotechnol.">
        <title>Genome sequence of the lignocellulose-bioconverting and xylose-fermenting yeast Pichia stipitis.</title>
        <authorList>
            <person name="Jeffries T.W."/>
            <person name="Grigoriev I.V."/>
            <person name="Grimwood J."/>
            <person name="Laplaza J.M."/>
            <person name="Aerts A."/>
            <person name="Salamov A."/>
            <person name="Schmutz J."/>
            <person name="Lindquist E."/>
            <person name="Dehal P."/>
            <person name="Shapiro H."/>
            <person name="Jin Y.S."/>
            <person name="Passoth V."/>
            <person name="Richardson P.M."/>
        </authorList>
    </citation>
    <scope>NUCLEOTIDE SEQUENCE [LARGE SCALE GENOMIC DNA]</scope>
    <source>
        <strain evidence="4">ATCC 58785 / CBS 6054 / NBRC 10063 / NRRL Y-11545</strain>
    </source>
</reference>
<dbReference type="FunCoup" id="A3GHW0">
    <property type="interactions" value="55"/>
</dbReference>
<dbReference type="EMBL" id="AAVQ01000002">
    <property type="protein sequence ID" value="EAZ62886.2"/>
    <property type="molecule type" value="Genomic_DNA"/>
</dbReference>
<evidence type="ECO:0000313" key="3">
    <source>
        <dbReference type="EMBL" id="EAZ62886.2"/>
    </source>
</evidence>
<sequence>MDRIFYRTDSVDPVSNSPIYIFDTSYLPSTDVISYDAFIPTLISLLPQERYVLVMFSCGLNKISWVWGIKFLKAFLAENNNVENVVKIISVHDSWFIKSITDILTNYNFTKKNIASLNRLFDSFVINSNQPDDSPSDDFNKNTIIRCNSLSQLSNYVDIRRLKISLNVYKHDLEVENDIQLSIRFIPLLNPYTRIDRSSHPLFFHHFYQVFNIINANGEKVELLFHKPGNKANTEIFYNCVNRNQLIWINDWNLFCISTAFKKFLHNLPYPMVPLDSIELPIKDDFNYTFTTFSKIIAAHEYNEETTNYSNVLIQLCRLCHGLINANQVTKHTSTSLAKCMSHCLSHQLVSNSSKDVIIVVTRFLRNVLEFWPQISTAYKNYPSIEDIINGKVCPIDKPDDSYDLSYDVTLEEDDENDKKFNSIEILATNRQSIAGSEGPVDKLITPRTSPRRINLPATPSSLSPHKPRSPVRSPKREKLYSPNKPAKSVNFSMRVANKLADVSNIGLQFPPQKYKFSANARKEIDSTPAFLQDTEVVVKKPVIRGRKVGELAKLFEERSQALELLKGM</sequence>
<dbReference type="CDD" id="cd00159">
    <property type="entry name" value="RhoGAP"/>
    <property type="match status" value="1"/>
</dbReference>
<dbReference type="PROSITE" id="PS50238">
    <property type="entry name" value="RHOGAP"/>
    <property type="match status" value="1"/>
</dbReference>